<feature type="signal peptide" evidence="1">
    <location>
        <begin position="1"/>
        <end position="22"/>
    </location>
</feature>
<keyword evidence="1" id="KW-0732">Signal</keyword>
<comment type="caution">
    <text evidence="2">The sequence shown here is derived from an EMBL/GenBank/DDBJ whole genome shotgun (WGS) entry which is preliminary data.</text>
</comment>
<protein>
    <submittedName>
        <fullName evidence="2">Cyclic lactone autoinducer peptide</fullName>
    </submittedName>
</protein>
<feature type="chain" id="PRO_5037772416" evidence="1">
    <location>
        <begin position="23"/>
        <end position="43"/>
    </location>
</feature>
<evidence type="ECO:0000313" key="2">
    <source>
        <dbReference type="EMBL" id="MBN7774375.1"/>
    </source>
</evidence>
<dbReference type="Proteomes" id="UP000664545">
    <property type="component" value="Unassembled WGS sequence"/>
</dbReference>
<dbReference type="InterPro" id="IPR009229">
    <property type="entry name" value="AgrD"/>
</dbReference>
<dbReference type="AlphaFoldDB" id="A0A939DAX5"/>
<evidence type="ECO:0000313" key="3">
    <source>
        <dbReference type="Proteomes" id="UP000664545"/>
    </source>
</evidence>
<accession>A0A939DAX5</accession>
<dbReference type="NCBIfam" id="TIGR04223">
    <property type="entry name" value="quorum_AgrD"/>
    <property type="match status" value="1"/>
</dbReference>
<proteinExistence type="predicted"/>
<reference evidence="2" key="1">
    <citation type="submission" date="2021-02" db="EMBL/GenBank/DDBJ databases">
        <title>Abyssanaerobacter marinus gen.nov., sp., nov, anaerobic bacterium isolated from the Onnuri vent field of Indian Ocean and suggestion of Mogibacteriaceae fam. nov., and proposal of reclassification of ambiguous this family's genus member.</title>
        <authorList>
            <person name="Kim Y.J."/>
            <person name="Yang J.-A."/>
        </authorList>
    </citation>
    <scope>NUCLEOTIDE SEQUENCE</scope>
    <source>
        <strain evidence="2">DSM 2634</strain>
    </source>
</reference>
<keyword evidence="3" id="KW-1185">Reference proteome</keyword>
<sequence length="43" mass="4841">MKKFKHGALFMLMMMLMAVADAATVNSSAAMWHEPECPEELLK</sequence>
<dbReference type="EMBL" id="JAFJZZ010000009">
    <property type="protein sequence ID" value="MBN7774375.1"/>
    <property type="molecule type" value="Genomic_DNA"/>
</dbReference>
<organism evidence="2 3">
    <name type="scientific">Clostridium aminobutyricum</name>
    <dbReference type="NCBI Taxonomy" id="33953"/>
    <lineage>
        <taxon>Bacteria</taxon>
        <taxon>Bacillati</taxon>
        <taxon>Bacillota</taxon>
        <taxon>Clostridia</taxon>
        <taxon>Eubacteriales</taxon>
        <taxon>Clostridiaceae</taxon>
        <taxon>Clostridium</taxon>
    </lineage>
</organism>
<evidence type="ECO:0000256" key="1">
    <source>
        <dbReference type="SAM" id="SignalP"/>
    </source>
</evidence>
<name>A0A939DAX5_CLOAM</name>
<gene>
    <name evidence="2" type="ORF">JYB65_13495</name>
</gene>
<dbReference type="RefSeq" id="WP_206583218.1">
    <property type="nucleotide sequence ID" value="NZ_JAFJZZ010000009.1"/>
</dbReference>